<dbReference type="InterPro" id="IPR010415">
    <property type="entry name" value="LpxI_C"/>
</dbReference>
<sequence length="278" mass="28950">MPPIGLIAGNGKFPLLVLDAASALGHEVTVVAIKEETGDDLVERAAAVGAALHSVSLGQLGRCIQLLQEAGCAQAVMAGQVKHAKLFANITPDWTLLQVLMRLRAKSTDALISAIADVMRGKGIELLDSTVFLQPLLAREGHIAGPAPDDVARADLKFGYRMADAIAGLDIGQTIVVKDQAVVAVEAMEGTDETIRRAGRIAGPGACVIKVAKPRQDMRFDVPIVGLPTIAVLRDAGIRILSIDAGRTLVLDGQAVADAADAARVTVVGRPLGEQARG</sequence>
<dbReference type="PANTHER" id="PTHR39962:SF1">
    <property type="entry name" value="LPXI FAMILY PROTEIN"/>
    <property type="match status" value="1"/>
</dbReference>
<dbReference type="Pfam" id="PF06230">
    <property type="entry name" value="LpxI_C"/>
    <property type="match status" value="1"/>
</dbReference>
<protein>
    <recommendedName>
        <fullName evidence="5">UDP-2,3-diacylglucosamine pyrophosphatase LpxI</fullName>
    </recommendedName>
</protein>
<evidence type="ECO:0000313" key="4">
    <source>
        <dbReference type="Proteomes" id="UP000076079"/>
    </source>
</evidence>
<reference evidence="3 4" key="1">
    <citation type="journal article" date="2016" name="Genome Announc.">
        <title>First Complete Genome Sequence of a Subdivision 6 Acidobacterium Strain.</title>
        <authorList>
            <person name="Huang S."/>
            <person name="Vieira S."/>
            <person name="Bunk B."/>
            <person name="Riedel T."/>
            <person name="Sproer C."/>
            <person name="Overmann J."/>
        </authorList>
    </citation>
    <scope>NUCLEOTIDE SEQUENCE [LARGE SCALE GENOMIC DNA]</scope>
    <source>
        <strain evidence="4">DSM 100886 HEG_-6_39</strain>
    </source>
</reference>
<dbReference type="OrthoDB" id="9789836at2"/>
<dbReference type="KEGG" id="abac:LuPra_04446"/>
<keyword evidence="4" id="KW-1185">Reference proteome</keyword>
<feature type="domain" description="LpxI N-terminal" evidence="2">
    <location>
        <begin position="4"/>
        <end position="134"/>
    </location>
</feature>
<dbReference type="Proteomes" id="UP000076079">
    <property type="component" value="Chromosome"/>
</dbReference>
<evidence type="ECO:0000259" key="1">
    <source>
        <dbReference type="Pfam" id="PF06230"/>
    </source>
</evidence>
<reference evidence="4" key="2">
    <citation type="submission" date="2016-04" db="EMBL/GenBank/DDBJ databases">
        <title>First Complete Genome Sequence of a Subdivision 6 Acidobacterium.</title>
        <authorList>
            <person name="Huang S."/>
            <person name="Vieira S."/>
            <person name="Bunk B."/>
            <person name="Riedel T."/>
            <person name="Sproeer C."/>
            <person name="Overmann J."/>
        </authorList>
    </citation>
    <scope>NUCLEOTIDE SEQUENCE [LARGE SCALE GENOMIC DNA]</scope>
    <source>
        <strain evidence="4">DSM 100886 HEG_-6_39</strain>
    </source>
</reference>
<evidence type="ECO:0008006" key="5">
    <source>
        <dbReference type="Google" id="ProtNLM"/>
    </source>
</evidence>
<dbReference type="Gene3D" id="3.40.140.80">
    <property type="match status" value="1"/>
</dbReference>
<dbReference type="Gene3D" id="3.40.50.20">
    <property type="match status" value="1"/>
</dbReference>
<accession>A0A143PTQ5</accession>
<name>A0A143PTQ5_LUTPR</name>
<organism evidence="3 4">
    <name type="scientific">Luteitalea pratensis</name>
    <dbReference type="NCBI Taxonomy" id="1855912"/>
    <lineage>
        <taxon>Bacteria</taxon>
        <taxon>Pseudomonadati</taxon>
        <taxon>Acidobacteriota</taxon>
        <taxon>Vicinamibacteria</taxon>
        <taxon>Vicinamibacterales</taxon>
        <taxon>Vicinamibacteraceae</taxon>
        <taxon>Luteitalea</taxon>
    </lineage>
</organism>
<dbReference type="InterPro" id="IPR053174">
    <property type="entry name" value="LpxI"/>
</dbReference>
<evidence type="ECO:0000259" key="2">
    <source>
        <dbReference type="Pfam" id="PF17930"/>
    </source>
</evidence>
<dbReference type="InterPro" id="IPR043167">
    <property type="entry name" value="LpxI_C_sf"/>
</dbReference>
<dbReference type="PANTHER" id="PTHR39962">
    <property type="entry name" value="BLL4848 PROTEIN"/>
    <property type="match status" value="1"/>
</dbReference>
<feature type="domain" description="LpxI C-terminal" evidence="1">
    <location>
        <begin position="140"/>
        <end position="268"/>
    </location>
</feature>
<dbReference type="Pfam" id="PF17930">
    <property type="entry name" value="LpxI_N"/>
    <property type="match status" value="1"/>
</dbReference>
<dbReference type="RefSeq" id="WP_110172769.1">
    <property type="nucleotide sequence ID" value="NZ_CP015136.1"/>
</dbReference>
<dbReference type="InterPro" id="IPR041255">
    <property type="entry name" value="LpxI_N"/>
</dbReference>
<evidence type="ECO:0000313" key="3">
    <source>
        <dbReference type="EMBL" id="AMY11199.1"/>
    </source>
</evidence>
<dbReference type="AlphaFoldDB" id="A0A143PTQ5"/>
<proteinExistence type="predicted"/>
<dbReference type="EMBL" id="CP015136">
    <property type="protein sequence ID" value="AMY11199.1"/>
    <property type="molecule type" value="Genomic_DNA"/>
</dbReference>
<gene>
    <name evidence="3" type="ORF">LuPra_04446</name>
</gene>
<dbReference type="STRING" id="1855912.LuPra_04446"/>